<comment type="subcellular location">
    <subcellularLocation>
        <location evidence="1">Membrane</location>
    </subcellularLocation>
</comment>
<accession>K0R329</accession>
<feature type="transmembrane region" description="Helical" evidence="6">
    <location>
        <begin position="217"/>
        <end position="240"/>
    </location>
</feature>
<evidence type="ECO:0000256" key="3">
    <source>
        <dbReference type="ARBA" id="ARBA00022679"/>
    </source>
</evidence>
<dbReference type="eggNOG" id="KOG2877">
    <property type="taxonomic scope" value="Eukaryota"/>
</dbReference>
<keyword evidence="3 5" id="KW-0808">Transferase</keyword>
<evidence type="ECO:0000256" key="4">
    <source>
        <dbReference type="ARBA" id="ARBA00023136"/>
    </source>
</evidence>
<proteinExistence type="inferred from homology"/>
<keyword evidence="6" id="KW-0812">Transmembrane</keyword>
<dbReference type="GO" id="GO:0016020">
    <property type="term" value="C:membrane"/>
    <property type="evidence" value="ECO:0007669"/>
    <property type="project" value="UniProtKB-SubCell"/>
</dbReference>
<protein>
    <submittedName>
        <fullName evidence="7">Uncharacterized protein</fullName>
    </submittedName>
</protein>
<evidence type="ECO:0000313" key="8">
    <source>
        <dbReference type="Proteomes" id="UP000266841"/>
    </source>
</evidence>
<evidence type="ECO:0000256" key="5">
    <source>
        <dbReference type="RuleBase" id="RU003750"/>
    </source>
</evidence>
<sequence length="499" mass="54728">MAKSAADPGLSMAGTTSLSSVSSEVSAIQSNDGNDRCPLSASSRGYYYLSPQAVKKLPEYQYQGADLSPIYKHFLSPLAAWYVDHLTPTWLAPNSITLLGLMWMILSYCVIWYWAPGLYEANTDVNAAYAVPGVVFLLNGCAMLIYQTLDNMDGKQARKTGSSSPLGLLFDHGCDAVNMIFGSGNWIAAMAMVPGNVEILLGEDNENIQNKSIVCELFGGDAMMACMLVLCPMVAFYVSTWEQYYTGKLILPPFNGPTEGLLLGATLSIVSFLCGSMFWQSTSLVDAAIAKLSPQLGQESFIAGLDGCVRNMDLIVVASVVGLVQEVTLKAVFVTRTYGLQALRTLVPNALLSLSTMAIVRMDPSILLRIPRTMLHLTSGLFVEQVTQLMLDHMVEENFEVRRRFVMIPQVGIAVMMMMEGMHISTQALDTFFLVYTTGLWVYLTFKVRLQVYEICDVLGIYCFDIVTPKSKSDMNANEILGTTIPARRSASSESKKVK</sequence>
<dbReference type="OrthoDB" id="196717at2759"/>
<dbReference type="GO" id="GO:0016780">
    <property type="term" value="F:phosphotransferase activity, for other substituted phosphate groups"/>
    <property type="evidence" value="ECO:0007669"/>
    <property type="project" value="InterPro"/>
</dbReference>
<keyword evidence="4 6" id="KW-0472">Membrane</keyword>
<dbReference type="InterPro" id="IPR048254">
    <property type="entry name" value="CDP_ALCOHOL_P_TRANSF_CS"/>
</dbReference>
<feature type="transmembrane region" description="Helical" evidence="6">
    <location>
        <begin position="127"/>
        <end position="149"/>
    </location>
</feature>
<dbReference type="Pfam" id="PF01066">
    <property type="entry name" value="CDP-OH_P_transf"/>
    <property type="match status" value="1"/>
</dbReference>
<reference evidence="7 8" key="1">
    <citation type="journal article" date="2012" name="Genome Biol.">
        <title>Genome and low-iron response of an oceanic diatom adapted to chronic iron limitation.</title>
        <authorList>
            <person name="Lommer M."/>
            <person name="Specht M."/>
            <person name="Roy A.S."/>
            <person name="Kraemer L."/>
            <person name="Andreson R."/>
            <person name="Gutowska M.A."/>
            <person name="Wolf J."/>
            <person name="Bergner S.V."/>
            <person name="Schilhabel M.B."/>
            <person name="Klostermeier U.C."/>
            <person name="Beiko R.G."/>
            <person name="Rosenstiel P."/>
            <person name="Hippler M."/>
            <person name="Laroche J."/>
        </authorList>
    </citation>
    <scope>NUCLEOTIDE SEQUENCE [LARGE SCALE GENOMIC DNA]</scope>
    <source>
        <strain evidence="7 8">CCMP1005</strain>
    </source>
</reference>
<dbReference type="PANTHER" id="PTHR10414:SF37">
    <property type="entry name" value="BB IN A BOXCAR, ISOFORM C"/>
    <property type="match status" value="1"/>
</dbReference>
<dbReference type="Proteomes" id="UP000266841">
    <property type="component" value="Unassembled WGS sequence"/>
</dbReference>
<comment type="caution">
    <text evidence="7">The sequence shown here is derived from an EMBL/GenBank/DDBJ whole genome shotgun (WGS) entry which is preliminary data.</text>
</comment>
<dbReference type="InterPro" id="IPR043130">
    <property type="entry name" value="CDP-OH_PTrfase_TM_dom"/>
</dbReference>
<evidence type="ECO:0000256" key="2">
    <source>
        <dbReference type="ARBA" id="ARBA00010441"/>
    </source>
</evidence>
<feature type="transmembrane region" description="Helical" evidence="6">
    <location>
        <begin position="260"/>
        <end position="279"/>
    </location>
</feature>
<evidence type="ECO:0000313" key="7">
    <source>
        <dbReference type="EMBL" id="EJK45729.1"/>
    </source>
</evidence>
<name>K0R329_THAOC</name>
<keyword evidence="6" id="KW-1133">Transmembrane helix</keyword>
<dbReference type="OMA" id="RINCFHI"/>
<evidence type="ECO:0000256" key="1">
    <source>
        <dbReference type="ARBA" id="ARBA00004370"/>
    </source>
</evidence>
<keyword evidence="8" id="KW-1185">Reference proteome</keyword>
<dbReference type="InterPro" id="IPR000462">
    <property type="entry name" value="CDP-OH_P_trans"/>
</dbReference>
<feature type="transmembrane region" description="Helical" evidence="6">
    <location>
        <begin position="428"/>
        <end position="446"/>
    </location>
</feature>
<feature type="transmembrane region" description="Helical" evidence="6">
    <location>
        <begin position="96"/>
        <end position="115"/>
    </location>
</feature>
<dbReference type="PROSITE" id="PS00379">
    <property type="entry name" value="CDP_ALCOHOL_P_TRANSF"/>
    <property type="match status" value="1"/>
</dbReference>
<gene>
    <name evidence="7" type="ORF">THAOC_35640</name>
</gene>
<comment type="similarity">
    <text evidence="2 5">Belongs to the CDP-alcohol phosphatidyltransferase class-I family.</text>
</comment>
<dbReference type="EMBL" id="AGNL01048292">
    <property type="protein sequence ID" value="EJK45729.1"/>
    <property type="molecule type" value="Genomic_DNA"/>
</dbReference>
<dbReference type="PANTHER" id="PTHR10414">
    <property type="entry name" value="ETHANOLAMINEPHOSPHOTRANSFERASE"/>
    <property type="match status" value="1"/>
</dbReference>
<dbReference type="GO" id="GO:0008654">
    <property type="term" value="P:phospholipid biosynthetic process"/>
    <property type="evidence" value="ECO:0007669"/>
    <property type="project" value="InterPro"/>
</dbReference>
<dbReference type="InterPro" id="IPR014472">
    <property type="entry name" value="CHOPT"/>
</dbReference>
<dbReference type="Gene3D" id="1.20.120.1760">
    <property type="match status" value="1"/>
</dbReference>
<evidence type="ECO:0000256" key="6">
    <source>
        <dbReference type="SAM" id="Phobius"/>
    </source>
</evidence>
<organism evidence="7 8">
    <name type="scientific">Thalassiosira oceanica</name>
    <name type="common">Marine diatom</name>
    <dbReference type="NCBI Taxonomy" id="159749"/>
    <lineage>
        <taxon>Eukaryota</taxon>
        <taxon>Sar</taxon>
        <taxon>Stramenopiles</taxon>
        <taxon>Ochrophyta</taxon>
        <taxon>Bacillariophyta</taxon>
        <taxon>Coscinodiscophyceae</taxon>
        <taxon>Thalassiosirophycidae</taxon>
        <taxon>Thalassiosirales</taxon>
        <taxon>Thalassiosiraceae</taxon>
        <taxon>Thalassiosira</taxon>
    </lineage>
</organism>
<dbReference type="AlphaFoldDB" id="K0R329"/>